<gene>
    <name evidence="2" type="ORF">IAG03_01860</name>
</gene>
<dbReference type="EMBL" id="JACRSN010000002">
    <property type="protein sequence ID" value="MBC8532768.1"/>
    <property type="molecule type" value="Genomic_DNA"/>
</dbReference>
<dbReference type="InterPro" id="IPR052184">
    <property type="entry name" value="SDR_enzymes"/>
</dbReference>
<dbReference type="InterPro" id="IPR002347">
    <property type="entry name" value="SDR_fam"/>
</dbReference>
<comment type="similarity">
    <text evidence="1">Belongs to the short-chain dehydrogenases/reductases (SDR) family.</text>
</comment>
<dbReference type="SUPFAM" id="SSF51735">
    <property type="entry name" value="NAD(P)-binding Rossmann-fold domains"/>
    <property type="match status" value="1"/>
</dbReference>
<evidence type="ECO:0000313" key="2">
    <source>
        <dbReference type="EMBL" id="MBC8532768.1"/>
    </source>
</evidence>
<dbReference type="Gene3D" id="3.40.50.720">
    <property type="entry name" value="NAD(P)-binding Rossmann-like Domain"/>
    <property type="match status" value="1"/>
</dbReference>
<dbReference type="PANTHER" id="PTHR45458:SF1">
    <property type="entry name" value="SHORT CHAIN DEHYDROGENASE"/>
    <property type="match status" value="1"/>
</dbReference>
<evidence type="ECO:0000313" key="3">
    <source>
        <dbReference type="Proteomes" id="UP000651482"/>
    </source>
</evidence>
<organism evidence="2 3">
    <name type="scientific">Yeguia hominis</name>
    <dbReference type="NCBI Taxonomy" id="2763662"/>
    <lineage>
        <taxon>Bacteria</taxon>
        <taxon>Bacillati</taxon>
        <taxon>Bacillota</taxon>
        <taxon>Clostridia</taxon>
        <taxon>Eubacteriales</taxon>
        <taxon>Yeguiaceae</taxon>
        <taxon>Yeguia</taxon>
    </lineage>
</organism>
<dbReference type="Pfam" id="PF00106">
    <property type="entry name" value="adh_short"/>
    <property type="match status" value="1"/>
</dbReference>
<evidence type="ECO:0000256" key="1">
    <source>
        <dbReference type="RuleBase" id="RU000363"/>
    </source>
</evidence>
<keyword evidence="3" id="KW-1185">Reference proteome</keyword>
<dbReference type="PANTHER" id="PTHR45458">
    <property type="entry name" value="SHORT-CHAIN DEHYDROGENASE/REDUCTASE SDR"/>
    <property type="match status" value="1"/>
</dbReference>
<dbReference type="RefSeq" id="WP_249317993.1">
    <property type="nucleotide sequence ID" value="NZ_JACRSN010000002.1"/>
</dbReference>
<dbReference type="InterPro" id="IPR036291">
    <property type="entry name" value="NAD(P)-bd_dom_sf"/>
</dbReference>
<reference evidence="2" key="1">
    <citation type="submission" date="2020-08" db="EMBL/GenBank/DDBJ databases">
        <title>Genome public.</title>
        <authorList>
            <person name="Liu C."/>
            <person name="Sun Q."/>
        </authorList>
    </citation>
    <scope>NUCLEOTIDE SEQUENCE</scope>
    <source>
        <strain evidence="2">NSJ-40</strain>
    </source>
</reference>
<sequence>MNKTVFISGCGRGLGFCVLQRHLSMGDRIFAQDYRITDELQTLADAHPEQITVTACDIGSTESVEAACKAFFKQANQIDLLYNIAGIYRFEDKVPLRETNMDTFLDMYNINAVGALRVCKGLWDAFHPGSVIINISSEAGSVGASERKQEYAYCMSKAAMNMGAKILSNELAERQVKVVNLHPGWMRTVMGGALAAQMTDLSVSPEKSAEDIVAIALDAPNFPDNITYMEHTRKPLPW</sequence>
<accession>A0A926D7D3</accession>
<name>A0A926D7D3_9FIRM</name>
<dbReference type="PRINTS" id="PR00080">
    <property type="entry name" value="SDRFAMILY"/>
</dbReference>
<comment type="caution">
    <text evidence="2">The sequence shown here is derived from an EMBL/GenBank/DDBJ whole genome shotgun (WGS) entry which is preliminary data.</text>
</comment>
<dbReference type="Proteomes" id="UP000651482">
    <property type="component" value="Unassembled WGS sequence"/>
</dbReference>
<protein>
    <submittedName>
        <fullName evidence="2">SDR family NAD(P)-dependent oxidoreductase</fullName>
    </submittedName>
</protein>
<dbReference type="PRINTS" id="PR00081">
    <property type="entry name" value="GDHRDH"/>
</dbReference>
<proteinExistence type="inferred from homology"/>
<dbReference type="AlphaFoldDB" id="A0A926D7D3"/>
<dbReference type="GO" id="GO:0016616">
    <property type="term" value="F:oxidoreductase activity, acting on the CH-OH group of donors, NAD or NADP as acceptor"/>
    <property type="evidence" value="ECO:0007669"/>
    <property type="project" value="TreeGrafter"/>
</dbReference>